<dbReference type="KEGG" id="pmq:PM3016_2366"/>
<dbReference type="PRINTS" id="PR00032">
    <property type="entry name" value="HTHARAC"/>
</dbReference>
<dbReference type="PANTHER" id="PTHR43280">
    <property type="entry name" value="ARAC-FAMILY TRANSCRIPTIONAL REGULATOR"/>
    <property type="match status" value="1"/>
</dbReference>
<dbReference type="EMBL" id="CP003235">
    <property type="protein sequence ID" value="AFC29254.1"/>
    <property type="molecule type" value="Genomic_DNA"/>
</dbReference>
<dbReference type="InterPro" id="IPR003313">
    <property type="entry name" value="AraC-bd"/>
</dbReference>
<dbReference type="InterPro" id="IPR014710">
    <property type="entry name" value="RmlC-like_jellyroll"/>
</dbReference>
<evidence type="ECO:0000256" key="3">
    <source>
        <dbReference type="ARBA" id="ARBA00023163"/>
    </source>
</evidence>
<dbReference type="Gene3D" id="1.10.10.60">
    <property type="entry name" value="Homeodomain-like"/>
    <property type="match status" value="2"/>
</dbReference>
<sequence>MAGSYPPPSLGHIIDEVLLPDVNTTINLFGIHLRQVSGSWDYPMHEHSQFEINYLLEGEQLMKVEGVPLHQQAGDLMVIRPGQTHASRSANGQPFTYFCIHFSIDDPLFLSMLGRLQQTLFHRDSPLTRQVDPLLARLIGITRLAGTATMAQRMRLHSAIFDLFGALWEAVSQEADTLAASYEKAELAHQIRSRLQGLASQHFKQGIPLERHYGIDDIAAELGISTSHCSRVFRQVYGTAPRAYLSELVLQEAKVLLSNSLLSVEQISSVLGYKDIAHFSRQFKRWTGSSPSEYRRQHAQAEEEARKGDISSCVKRVALQA</sequence>
<gene>
    <name evidence="5" type="ORF">PM3016_2366</name>
</gene>
<dbReference type="GO" id="GO:0003700">
    <property type="term" value="F:DNA-binding transcription factor activity"/>
    <property type="evidence" value="ECO:0007669"/>
    <property type="project" value="InterPro"/>
</dbReference>
<keyword evidence="3" id="KW-0804">Transcription</keyword>
<dbReference type="HOGENOM" id="CLU_000445_88_6_9"/>
<dbReference type="InterPro" id="IPR018060">
    <property type="entry name" value="HTH_AraC"/>
</dbReference>
<reference evidence="5 6" key="1">
    <citation type="journal article" date="2012" name="J. Bacteriol.">
        <title>Complete Genome Sequence of Paenibacillus mucilaginosus 3016, a Bacterium Functional as Microbial Fertilizer.</title>
        <authorList>
            <person name="Ma M."/>
            <person name="Wang Z."/>
            <person name="Li L."/>
            <person name="Jiang X."/>
            <person name="Guan D."/>
            <person name="Cao F."/>
            <person name="Chen H."/>
            <person name="Wang X."/>
            <person name="Shen D."/>
            <person name="Du B."/>
            <person name="Li J."/>
        </authorList>
    </citation>
    <scope>NUCLEOTIDE SEQUENCE [LARGE SCALE GENOMIC DNA]</scope>
    <source>
        <strain evidence="5 6">3016</strain>
    </source>
</reference>
<dbReference type="InterPro" id="IPR037923">
    <property type="entry name" value="HTH-like"/>
</dbReference>
<dbReference type="Pfam" id="PF12833">
    <property type="entry name" value="HTH_18"/>
    <property type="match status" value="1"/>
</dbReference>
<dbReference type="SUPFAM" id="SSF51215">
    <property type="entry name" value="Regulatory protein AraC"/>
    <property type="match status" value="1"/>
</dbReference>
<dbReference type="AlphaFoldDB" id="H6NKU8"/>
<dbReference type="InterPro" id="IPR009057">
    <property type="entry name" value="Homeodomain-like_sf"/>
</dbReference>
<evidence type="ECO:0000313" key="6">
    <source>
        <dbReference type="Proteomes" id="UP000007523"/>
    </source>
</evidence>
<dbReference type="SMART" id="SM00342">
    <property type="entry name" value="HTH_ARAC"/>
    <property type="match status" value="1"/>
</dbReference>
<feature type="domain" description="HTH araC/xylS-type" evidence="4">
    <location>
        <begin position="193"/>
        <end position="297"/>
    </location>
</feature>
<dbReference type="Pfam" id="PF02311">
    <property type="entry name" value="AraC_binding"/>
    <property type="match status" value="1"/>
</dbReference>
<dbReference type="PANTHER" id="PTHR43280:SF32">
    <property type="entry name" value="TRANSCRIPTIONAL REGULATORY PROTEIN"/>
    <property type="match status" value="1"/>
</dbReference>
<name>H6NKU8_9BACL</name>
<accession>H6NKU8</accession>
<dbReference type="RefSeq" id="WP_014369629.1">
    <property type="nucleotide sequence ID" value="NC_016935.1"/>
</dbReference>
<dbReference type="GO" id="GO:0043565">
    <property type="term" value="F:sequence-specific DNA binding"/>
    <property type="evidence" value="ECO:0007669"/>
    <property type="project" value="InterPro"/>
</dbReference>
<dbReference type="SUPFAM" id="SSF46689">
    <property type="entry name" value="Homeodomain-like"/>
    <property type="match status" value="2"/>
</dbReference>
<dbReference type="PROSITE" id="PS01124">
    <property type="entry name" value="HTH_ARAC_FAMILY_2"/>
    <property type="match status" value="1"/>
</dbReference>
<protein>
    <submittedName>
        <fullName evidence="5">AraC family transcriptional regulator</fullName>
    </submittedName>
</protein>
<evidence type="ECO:0000313" key="5">
    <source>
        <dbReference type="EMBL" id="AFC29254.1"/>
    </source>
</evidence>
<organism evidence="5 6">
    <name type="scientific">Paenibacillus mucilaginosus 3016</name>
    <dbReference type="NCBI Taxonomy" id="1116391"/>
    <lineage>
        <taxon>Bacteria</taxon>
        <taxon>Bacillati</taxon>
        <taxon>Bacillota</taxon>
        <taxon>Bacilli</taxon>
        <taxon>Bacillales</taxon>
        <taxon>Paenibacillaceae</taxon>
        <taxon>Paenibacillus</taxon>
    </lineage>
</organism>
<dbReference type="STRING" id="1116391.PM3016_2366"/>
<dbReference type="InterPro" id="IPR020449">
    <property type="entry name" value="Tscrpt_reg_AraC-type_HTH"/>
</dbReference>
<proteinExistence type="predicted"/>
<dbReference type="Proteomes" id="UP000007523">
    <property type="component" value="Chromosome"/>
</dbReference>
<keyword evidence="1" id="KW-0805">Transcription regulation</keyword>
<keyword evidence="6" id="KW-1185">Reference proteome</keyword>
<keyword evidence="2" id="KW-0238">DNA-binding</keyword>
<evidence type="ECO:0000256" key="2">
    <source>
        <dbReference type="ARBA" id="ARBA00023125"/>
    </source>
</evidence>
<evidence type="ECO:0000256" key="1">
    <source>
        <dbReference type="ARBA" id="ARBA00023015"/>
    </source>
</evidence>
<dbReference type="Gene3D" id="2.60.120.10">
    <property type="entry name" value="Jelly Rolls"/>
    <property type="match status" value="1"/>
</dbReference>
<evidence type="ECO:0000259" key="4">
    <source>
        <dbReference type="PROSITE" id="PS01124"/>
    </source>
</evidence>